<comment type="caution">
    <text evidence="1">The sequence shown here is derived from an EMBL/GenBank/DDBJ whole genome shotgun (WGS) entry which is preliminary data.</text>
</comment>
<dbReference type="Proteomes" id="UP001287059">
    <property type="component" value="Unassembled WGS sequence"/>
</dbReference>
<organism evidence="1 2">
    <name type="scientific">Mesorhizobium album</name>
    <dbReference type="NCBI Taxonomy" id="3072314"/>
    <lineage>
        <taxon>Bacteria</taxon>
        <taxon>Pseudomonadati</taxon>
        <taxon>Pseudomonadota</taxon>
        <taxon>Alphaproteobacteria</taxon>
        <taxon>Hyphomicrobiales</taxon>
        <taxon>Phyllobacteriaceae</taxon>
        <taxon>Mesorhizobium</taxon>
    </lineage>
</organism>
<name>A0ABU4Y925_9HYPH</name>
<reference evidence="1 2" key="1">
    <citation type="submission" date="2023-08" db="EMBL/GenBank/DDBJ databases">
        <title>Implementing the SeqCode for naming new Mesorhizobium species isolated from Vachellia karroo root nodules.</title>
        <authorList>
            <person name="Van Lill M."/>
        </authorList>
    </citation>
    <scope>NUCLEOTIDE SEQUENCE [LARGE SCALE GENOMIC DNA]</scope>
    <source>
        <strain evidence="1 2">VK24D</strain>
    </source>
</reference>
<dbReference type="RefSeq" id="WP_065012146.1">
    <property type="nucleotide sequence ID" value="NZ_JAVIIW010000094.1"/>
</dbReference>
<sequence length="60" mass="6656">MRSLPTLPLPLAPRQLSIPFDSGKLQRISASDRRIAVAQLTRLLLEAASVAAEERDDDER</sequence>
<evidence type="ECO:0000313" key="2">
    <source>
        <dbReference type="Proteomes" id="UP001287059"/>
    </source>
</evidence>
<gene>
    <name evidence="1" type="ORF">RFN28_34140</name>
</gene>
<accession>A0ABU4Y925</accession>
<protein>
    <submittedName>
        <fullName evidence="1">Uncharacterized protein</fullName>
    </submittedName>
</protein>
<proteinExistence type="predicted"/>
<keyword evidence="2" id="KW-1185">Reference proteome</keyword>
<dbReference type="EMBL" id="JAVIIW010000094">
    <property type="protein sequence ID" value="MDX8483439.1"/>
    <property type="molecule type" value="Genomic_DNA"/>
</dbReference>
<evidence type="ECO:0000313" key="1">
    <source>
        <dbReference type="EMBL" id="MDX8483439.1"/>
    </source>
</evidence>